<evidence type="ECO:0000259" key="6">
    <source>
        <dbReference type="PROSITE" id="PS50901"/>
    </source>
</evidence>
<dbReference type="InterPro" id="IPR002543">
    <property type="entry name" value="FtsK_dom"/>
</dbReference>
<dbReference type="InterPro" id="IPR027417">
    <property type="entry name" value="P-loop_NTPase"/>
</dbReference>
<feature type="domain" description="FtsK" evidence="6">
    <location>
        <begin position="205"/>
        <end position="384"/>
    </location>
</feature>
<keyword evidence="7" id="KW-0131">Cell cycle</keyword>
<dbReference type="InterPro" id="IPR050206">
    <property type="entry name" value="FtsK/SpoIIIE/SftA"/>
</dbReference>
<gene>
    <name evidence="7" type="primary">ftsK</name>
    <name evidence="7" type="ORF">CCE02nite_14900</name>
</gene>
<keyword evidence="7" id="KW-0132">Cell division</keyword>
<dbReference type="GO" id="GO:0005524">
    <property type="term" value="F:ATP binding"/>
    <property type="evidence" value="ECO:0007669"/>
    <property type="project" value="UniProtKB-UniRule"/>
</dbReference>
<evidence type="ECO:0000313" key="7">
    <source>
        <dbReference type="EMBL" id="GED09491.1"/>
    </source>
</evidence>
<proteinExistence type="predicted"/>
<evidence type="ECO:0000256" key="1">
    <source>
        <dbReference type="ARBA" id="ARBA00022741"/>
    </source>
</evidence>
<dbReference type="RefSeq" id="WP_218027055.1">
    <property type="nucleotide sequence ID" value="NZ_BJNZ01000007.1"/>
</dbReference>
<dbReference type="AlphaFoldDB" id="A0A4Y4E475"/>
<evidence type="ECO:0000313" key="8">
    <source>
        <dbReference type="Proteomes" id="UP000316659"/>
    </source>
</evidence>
<feature type="compositionally biased region" description="Basic residues" evidence="4">
    <location>
        <begin position="476"/>
        <end position="485"/>
    </location>
</feature>
<organism evidence="7 8">
    <name type="scientific">Cellulosimicrobium cellulans</name>
    <name type="common">Arthrobacter luteus</name>
    <dbReference type="NCBI Taxonomy" id="1710"/>
    <lineage>
        <taxon>Bacteria</taxon>
        <taxon>Bacillati</taxon>
        <taxon>Actinomycetota</taxon>
        <taxon>Actinomycetes</taxon>
        <taxon>Micrococcales</taxon>
        <taxon>Promicromonosporaceae</taxon>
        <taxon>Cellulosimicrobium</taxon>
    </lineage>
</organism>
<feature type="compositionally biased region" description="Pro residues" evidence="4">
    <location>
        <begin position="443"/>
        <end position="455"/>
    </location>
</feature>
<reference evidence="7 8" key="1">
    <citation type="submission" date="2019-06" db="EMBL/GenBank/DDBJ databases">
        <title>Whole genome shotgun sequence of Cellulosimicrobium cellulans NBRC 15516.</title>
        <authorList>
            <person name="Hosoyama A."/>
            <person name="Uohara A."/>
            <person name="Ohji S."/>
            <person name="Ichikawa N."/>
        </authorList>
    </citation>
    <scope>NUCLEOTIDE SEQUENCE [LARGE SCALE GENOMIC DNA]</scope>
    <source>
        <strain evidence="7 8">NBRC 15516</strain>
    </source>
</reference>
<feature type="transmembrane region" description="Helical" evidence="5">
    <location>
        <begin position="30"/>
        <end position="53"/>
    </location>
</feature>
<dbReference type="PANTHER" id="PTHR22683:SF41">
    <property type="entry name" value="DNA TRANSLOCASE FTSK"/>
    <property type="match status" value="1"/>
</dbReference>
<dbReference type="GO" id="GO:0003677">
    <property type="term" value="F:DNA binding"/>
    <property type="evidence" value="ECO:0007669"/>
    <property type="project" value="InterPro"/>
</dbReference>
<keyword evidence="5" id="KW-0472">Membrane</keyword>
<dbReference type="SUPFAM" id="SSF52540">
    <property type="entry name" value="P-loop containing nucleoside triphosphate hydrolases"/>
    <property type="match status" value="1"/>
</dbReference>
<comment type="caution">
    <text evidence="7">The sequence shown here is derived from an EMBL/GenBank/DDBJ whole genome shotgun (WGS) entry which is preliminary data.</text>
</comment>
<keyword evidence="2 3" id="KW-0067">ATP-binding</keyword>
<feature type="region of interest" description="Disordered" evidence="4">
    <location>
        <begin position="441"/>
        <end position="503"/>
    </location>
</feature>
<sequence length="503" mass="55480">MITARLWQGVRRVLSALWLALRWTVRAWRWIAAALFVGGVVGLLGYGVLSAALYWSVPAWNLVRAFWAVFSPMTYEPLLGGPLRRHRWRRFVRRQWPSMAESCGLADRVVRENRTVPRLLHVRARDNTLTIRVRARSGQTLDDLRGAVEAVGTIMGAEASTSRRVRPGVLDIVLTMADLLDQPLYATIPNDVDPTGVQLGRIQDGNRWRLTLRGLQTLVVGCSGSGKGSIFWGIAGNLAPAVQAGLVRLWGIDLKGGIEIGMGDRLFYRVSTDEHQAVDALRDLLAVVDQRQRAMYGRTRDFVPTPGDPVHVLLIDELAVLTAYASKQVQSEASDLLRRVLTQGRALGVLVVAFVQDPRKETVAMRGLFTQTVALRLRSASETAMVLGEGMADVAPAHQISPALPGTGYVVADDGNVERVRADFWEDTFIRMVAETYPAPDRYVPPPLFVGPPTPNADDKATTPTRVPAEEQRVPRAPRKPRSPRKPRETATRTTSAAEASDD</sequence>
<evidence type="ECO:0000256" key="3">
    <source>
        <dbReference type="PROSITE-ProRule" id="PRU00289"/>
    </source>
</evidence>
<name>A0A4Y4E475_CELCE</name>
<feature type="compositionally biased region" description="Low complexity" evidence="4">
    <location>
        <begin position="492"/>
        <end position="503"/>
    </location>
</feature>
<dbReference type="EMBL" id="BJNZ01000007">
    <property type="protein sequence ID" value="GED09491.1"/>
    <property type="molecule type" value="Genomic_DNA"/>
</dbReference>
<accession>A0A4Y4E475</accession>
<keyword evidence="1 3" id="KW-0547">Nucleotide-binding</keyword>
<dbReference type="GO" id="GO:0051301">
    <property type="term" value="P:cell division"/>
    <property type="evidence" value="ECO:0007669"/>
    <property type="project" value="UniProtKB-KW"/>
</dbReference>
<feature type="binding site" evidence="3">
    <location>
        <begin position="221"/>
        <end position="228"/>
    </location>
    <ligand>
        <name>ATP</name>
        <dbReference type="ChEBI" id="CHEBI:30616"/>
    </ligand>
</feature>
<dbReference type="PANTHER" id="PTHR22683">
    <property type="entry name" value="SPORULATION PROTEIN RELATED"/>
    <property type="match status" value="1"/>
</dbReference>
<dbReference type="PROSITE" id="PS50901">
    <property type="entry name" value="FTSK"/>
    <property type="match status" value="1"/>
</dbReference>
<dbReference type="Gene3D" id="3.40.50.300">
    <property type="entry name" value="P-loop containing nucleotide triphosphate hydrolases"/>
    <property type="match status" value="1"/>
</dbReference>
<keyword evidence="5" id="KW-1133">Transmembrane helix</keyword>
<dbReference type="Proteomes" id="UP000316659">
    <property type="component" value="Unassembled WGS sequence"/>
</dbReference>
<evidence type="ECO:0000256" key="5">
    <source>
        <dbReference type="SAM" id="Phobius"/>
    </source>
</evidence>
<dbReference type="Pfam" id="PF01580">
    <property type="entry name" value="FtsK_SpoIIIE"/>
    <property type="match status" value="1"/>
</dbReference>
<keyword evidence="5" id="KW-0812">Transmembrane</keyword>
<evidence type="ECO:0000256" key="2">
    <source>
        <dbReference type="ARBA" id="ARBA00022840"/>
    </source>
</evidence>
<evidence type="ECO:0000256" key="4">
    <source>
        <dbReference type="SAM" id="MobiDB-lite"/>
    </source>
</evidence>
<protein>
    <submittedName>
        <fullName evidence="7">Cell division protein FtsK</fullName>
    </submittedName>
</protein>